<dbReference type="EMBL" id="CP035494">
    <property type="protein sequence ID" value="QAY60035.1"/>
    <property type="molecule type" value="Genomic_DNA"/>
</dbReference>
<protein>
    <submittedName>
        <fullName evidence="1">Uncharacterized protein</fullName>
    </submittedName>
</protein>
<name>A0A4P6ECS5_9MICO</name>
<organism evidence="1 2">
    <name type="scientific">Microbacterium protaetiae</name>
    <dbReference type="NCBI Taxonomy" id="2509458"/>
    <lineage>
        <taxon>Bacteria</taxon>
        <taxon>Bacillati</taxon>
        <taxon>Actinomycetota</taxon>
        <taxon>Actinomycetes</taxon>
        <taxon>Micrococcales</taxon>
        <taxon>Microbacteriaceae</taxon>
        <taxon>Microbacterium</taxon>
    </lineage>
</organism>
<dbReference type="AlphaFoldDB" id="A0A4P6ECS5"/>
<dbReference type="RefSeq" id="WP_129388612.1">
    <property type="nucleotide sequence ID" value="NZ_CP035494.1"/>
</dbReference>
<sequence>MSVDMATSDPEDATRSRGTLLMKVPGRARPQKQALKEFNEAVTELRRRYEPAFWPLVVPEARDMFRWRVLLDCGCAQEVYTHGDDRFPDDRSYLDHMTDAQLPPGEFWCAATHASAPNPYREIVEWCDRKIIDFPADPEEPEYAMDPETWALIRHDGPHSSAFWRVKLECGHYGQVCTEIAWKPEDGPKLASRKRITEMRADFEESWSTDGDGAWPAEGPEREHLRKMLDLRWPRPAPDQDCYTCAHISRIVGYQRIGWLVRRTPPVPAPAPRIDRDKIAARLAAAEAEVERLKHQLSSVEN</sequence>
<evidence type="ECO:0000313" key="1">
    <source>
        <dbReference type="EMBL" id="QAY60035.1"/>
    </source>
</evidence>
<keyword evidence="2" id="KW-1185">Reference proteome</keyword>
<gene>
    <name evidence="1" type="ORF">ET475_08555</name>
</gene>
<dbReference type="KEGG" id="mprt:ET475_08555"/>
<dbReference type="OrthoDB" id="4567835at2"/>
<evidence type="ECO:0000313" key="2">
    <source>
        <dbReference type="Proteomes" id="UP000293995"/>
    </source>
</evidence>
<accession>A0A4P6ECS5</accession>
<reference evidence="1 2" key="1">
    <citation type="submission" date="2019-01" db="EMBL/GenBank/DDBJ databases">
        <title>Genome sequencing of strain DFW100M-13.</title>
        <authorList>
            <person name="Heo J."/>
            <person name="Kim S.-J."/>
            <person name="Kim J.-S."/>
            <person name="Hong S.-B."/>
            <person name="Kwon S.-W."/>
        </authorList>
    </citation>
    <scope>NUCLEOTIDE SEQUENCE [LARGE SCALE GENOMIC DNA]</scope>
    <source>
        <strain evidence="1 2">DFW100M-13</strain>
    </source>
</reference>
<proteinExistence type="predicted"/>
<dbReference type="Proteomes" id="UP000293995">
    <property type="component" value="Chromosome"/>
</dbReference>